<evidence type="ECO:0000256" key="6">
    <source>
        <dbReference type="ARBA" id="ARBA00029440"/>
    </source>
</evidence>
<dbReference type="Pfam" id="PF00202">
    <property type="entry name" value="Aminotran_3"/>
    <property type="match status" value="1"/>
</dbReference>
<dbReference type="NCBIfam" id="TIGR00707">
    <property type="entry name" value="argD"/>
    <property type="match status" value="1"/>
</dbReference>
<dbReference type="Gene3D" id="3.40.640.10">
    <property type="entry name" value="Type I PLP-dependent aspartate aminotransferase-like (Major domain)"/>
    <property type="match status" value="1"/>
</dbReference>
<accession>A0A7X0LJ86</accession>
<dbReference type="PIRSF" id="PIRSF000521">
    <property type="entry name" value="Transaminase_4ab_Lys_Orn"/>
    <property type="match status" value="1"/>
</dbReference>
<keyword evidence="9" id="KW-1185">Reference proteome</keyword>
<protein>
    <submittedName>
        <fullName evidence="8">Putative acetylornithine/succinylornithine family transaminase</fullName>
    </submittedName>
</protein>
<dbReference type="GO" id="GO:0006526">
    <property type="term" value="P:L-arginine biosynthetic process"/>
    <property type="evidence" value="ECO:0007669"/>
    <property type="project" value="UniProtKB-ARBA"/>
</dbReference>
<keyword evidence="5 7" id="KW-0663">Pyridoxal phosphate</keyword>
<dbReference type="Gene3D" id="3.90.1150.10">
    <property type="entry name" value="Aspartate Aminotransferase, domain 1"/>
    <property type="match status" value="1"/>
</dbReference>
<dbReference type="FunFam" id="3.40.640.10:FF:000004">
    <property type="entry name" value="Acetylornithine aminotransferase"/>
    <property type="match status" value="1"/>
</dbReference>
<dbReference type="GO" id="GO:0030170">
    <property type="term" value="F:pyridoxal phosphate binding"/>
    <property type="evidence" value="ECO:0007669"/>
    <property type="project" value="InterPro"/>
</dbReference>
<dbReference type="GO" id="GO:0008483">
    <property type="term" value="F:transaminase activity"/>
    <property type="evidence" value="ECO:0007669"/>
    <property type="project" value="UniProtKB-KW"/>
</dbReference>
<dbReference type="NCBIfam" id="NF002325">
    <property type="entry name" value="PRK01278.1"/>
    <property type="match status" value="1"/>
</dbReference>
<dbReference type="PANTHER" id="PTHR11986">
    <property type="entry name" value="AMINOTRANSFERASE CLASS III"/>
    <property type="match status" value="1"/>
</dbReference>
<comment type="cofactor">
    <cofactor evidence="1">
        <name>pyridoxal 5'-phosphate</name>
        <dbReference type="ChEBI" id="CHEBI:597326"/>
    </cofactor>
</comment>
<dbReference type="PANTHER" id="PTHR11986:SF79">
    <property type="entry name" value="ACETYLORNITHINE AMINOTRANSFERASE, MITOCHONDRIAL"/>
    <property type="match status" value="1"/>
</dbReference>
<reference evidence="8 9" key="1">
    <citation type="submission" date="2020-08" db="EMBL/GenBank/DDBJ databases">
        <title>Genomic Encyclopedia of Type Strains, Phase IV (KMG-IV): sequencing the most valuable type-strain genomes for metagenomic binning, comparative biology and taxonomic classification.</title>
        <authorList>
            <person name="Goeker M."/>
        </authorList>
    </citation>
    <scope>NUCLEOTIDE SEQUENCE [LARGE SCALE GENOMIC DNA]</scope>
    <source>
        <strain evidence="8 9">DSM 103725</strain>
    </source>
</reference>
<dbReference type="InterPro" id="IPR049704">
    <property type="entry name" value="Aminotrans_3_PPA_site"/>
</dbReference>
<evidence type="ECO:0000256" key="2">
    <source>
        <dbReference type="ARBA" id="ARBA00022576"/>
    </source>
</evidence>
<dbReference type="InterPro" id="IPR015422">
    <property type="entry name" value="PyrdxlP-dep_Trfase_small"/>
</dbReference>
<proteinExistence type="inferred from homology"/>
<keyword evidence="3" id="KW-0028">Amino-acid biosynthesis</keyword>
<evidence type="ECO:0000313" key="8">
    <source>
        <dbReference type="EMBL" id="MBB6428582.1"/>
    </source>
</evidence>
<evidence type="ECO:0000256" key="7">
    <source>
        <dbReference type="RuleBase" id="RU003560"/>
    </source>
</evidence>
<keyword evidence="2" id="KW-0032">Aminotransferase</keyword>
<evidence type="ECO:0000313" key="9">
    <source>
        <dbReference type="Proteomes" id="UP000541810"/>
    </source>
</evidence>
<name>A0A7X0LJ86_9BACT</name>
<dbReference type="GO" id="GO:0042802">
    <property type="term" value="F:identical protein binding"/>
    <property type="evidence" value="ECO:0007669"/>
    <property type="project" value="TreeGrafter"/>
</dbReference>
<evidence type="ECO:0000256" key="1">
    <source>
        <dbReference type="ARBA" id="ARBA00001933"/>
    </source>
</evidence>
<dbReference type="RefSeq" id="WP_184675857.1">
    <property type="nucleotide sequence ID" value="NZ_JACHGY010000001.1"/>
</dbReference>
<dbReference type="PROSITE" id="PS00600">
    <property type="entry name" value="AA_TRANSFER_CLASS_3"/>
    <property type="match status" value="1"/>
</dbReference>
<dbReference type="SUPFAM" id="SSF53383">
    <property type="entry name" value="PLP-dependent transferases"/>
    <property type="match status" value="1"/>
</dbReference>
<sequence>MTTTTPPTDSTQAIIDRHDTFMSINYGRYPIAIAEGQGCTLRDTDGKTYLDLFAGFGAPVLGHCHPDLVDAVTEQAKKLWHVGNLFHTEPQTRAAQAISELGFGGRSFFCHSGADANESAIKLARLYGKANRGKSTGEFGRYKVISCTKSFHGRSFATMGATANPKVREGFGPFLPGYANVAYNDIDAVKAELDDDTVAIIAEPIQGEGGVNVPDPDYFKQLRALCDEHDLLLICDEVWTGCGRTGKVFAYQHWGIEPDIMTLGKGVGGGLAVGVMCAQPRVAELYNAKTQGGVKHATTLGGNCLSMAVTARIFEVLQRDSLVEQAEALGNAAMERLRAFAQSNTAVKDVRGRGLFIGIELDPSADGAWFGSATDVVNRCLEQGLMINGTQGDTLRIAPPVTITSDELDRGLDQLEQVIAG</sequence>
<dbReference type="InterPro" id="IPR005814">
    <property type="entry name" value="Aminotrans_3"/>
</dbReference>
<comment type="pathway">
    <text evidence="6">Amino-acid biosynthesis.</text>
</comment>
<dbReference type="Proteomes" id="UP000541810">
    <property type="component" value="Unassembled WGS sequence"/>
</dbReference>
<comment type="caution">
    <text evidence="8">The sequence shown here is derived from an EMBL/GenBank/DDBJ whole genome shotgun (WGS) entry which is preliminary data.</text>
</comment>
<dbReference type="InterPro" id="IPR015421">
    <property type="entry name" value="PyrdxlP-dep_Trfase_major"/>
</dbReference>
<dbReference type="InterPro" id="IPR015424">
    <property type="entry name" value="PyrdxlP-dep_Trfase"/>
</dbReference>
<evidence type="ECO:0000256" key="3">
    <source>
        <dbReference type="ARBA" id="ARBA00022605"/>
    </source>
</evidence>
<organism evidence="8 9">
    <name type="scientific">Algisphaera agarilytica</name>
    <dbReference type="NCBI Taxonomy" id="1385975"/>
    <lineage>
        <taxon>Bacteria</taxon>
        <taxon>Pseudomonadati</taxon>
        <taxon>Planctomycetota</taxon>
        <taxon>Phycisphaerae</taxon>
        <taxon>Phycisphaerales</taxon>
        <taxon>Phycisphaeraceae</taxon>
        <taxon>Algisphaera</taxon>
    </lineage>
</organism>
<comment type="similarity">
    <text evidence="7">Belongs to the class-III pyridoxal-phosphate-dependent aminotransferase family.</text>
</comment>
<dbReference type="InterPro" id="IPR050103">
    <property type="entry name" value="Class-III_PLP-dep_AT"/>
</dbReference>
<dbReference type="CDD" id="cd00610">
    <property type="entry name" value="OAT_like"/>
    <property type="match status" value="1"/>
</dbReference>
<dbReference type="InterPro" id="IPR004636">
    <property type="entry name" value="AcOrn/SuccOrn_fam"/>
</dbReference>
<evidence type="ECO:0000256" key="4">
    <source>
        <dbReference type="ARBA" id="ARBA00022679"/>
    </source>
</evidence>
<gene>
    <name evidence="8" type="ORF">HNQ40_000388</name>
</gene>
<evidence type="ECO:0000256" key="5">
    <source>
        <dbReference type="ARBA" id="ARBA00022898"/>
    </source>
</evidence>
<keyword evidence="4" id="KW-0808">Transferase</keyword>
<dbReference type="EMBL" id="JACHGY010000001">
    <property type="protein sequence ID" value="MBB6428582.1"/>
    <property type="molecule type" value="Genomic_DNA"/>
</dbReference>
<dbReference type="AlphaFoldDB" id="A0A7X0LJ86"/>